<organism evidence="1">
    <name type="scientific">Ackermannviridae sp</name>
    <dbReference type="NCBI Taxonomy" id="2831612"/>
    <lineage>
        <taxon>Viruses</taxon>
        <taxon>Duplodnaviria</taxon>
        <taxon>Heunggongvirae</taxon>
        <taxon>Uroviricota</taxon>
        <taxon>Caudoviricetes</taxon>
        <taxon>Pantevenvirales</taxon>
        <taxon>Ackermannviridae</taxon>
    </lineage>
</organism>
<reference evidence="1" key="1">
    <citation type="journal article" date="2021" name="Proc. Natl. Acad. Sci. U.S.A.">
        <title>A Catalog of Tens of Thousands of Viruses from Human Metagenomes Reveals Hidden Associations with Chronic Diseases.</title>
        <authorList>
            <person name="Tisza M.J."/>
            <person name="Buck C.B."/>
        </authorList>
    </citation>
    <scope>NUCLEOTIDE SEQUENCE</scope>
    <source>
        <strain evidence="1">CtphE103</strain>
    </source>
</reference>
<protein>
    <submittedName>
        <fullName evidence="1">Uncharacterized protein</fullName>
    </submittedName>
</protein>
<accession>A0A8S5RUI5</accession>
<name>A0A8S5RUI5_9CAUD</name>
<evidence type="ECO:0000313" key="1">
    <source>
        <dbReference type="EMBL" id="DAF32284.1"/>
    </source>
</evidence>
<dbReference type="EMBL" id="BK056595">
    <property type="protein sequence ID" value="DAF32284.1"/>
    <property type="molecule type" value="Genomic_DNA"/>
</dbReference>
<proteinExistence type="predicted"/>
<sequence length="62" mass="6903">MKHGDKFLIADFLHGRSPLYYVAAVYENNYTLLIVVIQVVNCTKTCGNVLQSGFWDVSGGHV</sequence>